<sequence length="74" mass="8229">MSSLGDIHPAEGPLHWRFIPSRPRKPSFRTGLNVAVQHASLERLLLALPVHSGNEKFEGWPLTSTERLVAGKPH</sequence>
<protein>
    <submittedName>
        <fullName evidence="1">Uncharacterized protein</fullName>
    </submittedName>
</protein>
<organism evidence="1 2">
    <name type="scientific">Mesorhizobium prunaredense</name>
    <dbReference type="NCBI Taxonomy" id="1631249"/>
    <lineage>
        <taxon>Bacteria</taxon>
        <taxon>Pseudomonadati</taxon>
        <taxon>Pseudomonadota</taxon>
        <taxon>Alphaproteobacteria</taxon>
        <taxon>Hyphomicrobiales</taxon>
        <taxon>Phyllobacteriaceae</taxon>
        <taxon>Mesorhizobium</taxon>
    </lineage>
</organism>
<dbReference type="AlphaFoldDB" id="A0A1R3VCF3"/>
<dbReference type="Proteomes" id="UP000188388">
    <property type="component" value="Unassembled WGS sequence"/>
</dbReference>
<accession>A0A1R3VCF3</accession>
<keyword evidence="2" id="KW-1185">Reference proteome</keyword>
<reference evidence="2" key="1">
    <citation type="submission" date="2017-01" db="EMBL/GenBank/DDBJ databases">
        <authorList>
            <person name="Brunel B."/>
        </authorList>
    </citation>
    <scope>NUCLEOTIDE SEQUENCE [LARGE SCALE GENOMIC DNA]</scope>
</reference>
<dbReference type="STRING" id="1631249.BQ8794_40165"/>
<proteinExistence type="predicted"/>
<name>A0A1R3VCF3_9HYPH</name>
<evidence type="ECO:0000313" key="2">
    <source>
        <dbReference type="Proteomes" id="UP000188388"/>
    </source>
</evidence>
<dbReference type="EMBL" id="FTPD01000034">
    <property type="protein sequence ID" value="SIT57566.1"/>
    <property type="molecule type" value="Genomic_DNA"/>
</dbReference>
<evidence type="ECO:0000313" key="1">
    <source>
        <dbReference type="EMBL" id="SIT57566.1"/>
    </source>
</evidence>
<gene>
    <name evidence="1" type="ORF">BQ8794_40165</name>
</gene>